<evidence type="ECO:0000313" key="2">
    <source>
        <dbReference type="Proteomes" id="UP000237347"/>
    </source>
</evidence>
<accession>A0AAW0LUN1</accession>
<sequence>MNLGSSRLLTMVSQMKLLKKLKKKVSVSLVNQYLQNNKLA</sequence>
<protein>
    <submittedName>
        <fullName evidence="1">Uncharacterized protein</fullName>
    </submittedName>
</protein>
<gene>
    <name evidence="1" type="ORF">CFP56_031115</name>
</gene>
<keyword evidence="2" id="KW-1185">Reference proteome</keyword>
<organism evidence="1 2">
    <name type="scientific">Quercus suber</name>
    <name type="common">Cork oak</name>
    <dbReference type="NCBI Taxonomy" id="58331"/>
    <lineage>
        <taxon>Eukaryota</taxon>
        <taxon>Viridiplantae</taxon>
        <taxon>Streptophyta</taxon>
        <taxon>Embryophyta</taxon>
        <taxon>Tracheophyta</taxon>
        <taxon>Spermatophyta</taxon>
        <taxon>Magnoliopsida</taxon>
        <taxon>eudicotyledons</taxon>
        <taxon>Gunneridae</taxon>
        <taxon>Pentapetalae</taxon>
        <taxon>rosids</taxon>
        <taxon>fabids</taxon>
        <taxon>Fagales</taxon>
        <taxon>Fagaceae</taxon>
        <taxon>Quercus</taxon>
    </lineage>
</organism>
<comment type="caution">
    <text evidence="1">The sequence shown here is derived from an EMBL/GenBank/DDBJ whole genome shotgun (WGS) entry which is preliminary data.</text>
</comment>
<dbReference type="Proteomes" id="UP000237347">
    <property type="component" value="Unassembled WGS sequence"/>
</dbReference>
<evidence type="ECO:0000313" key="1">
    <source>
        <dbReference type="EMBL" id="KAK7854768.1"/>
    </source>
</evidence>
<reference evidence="1 2" key="1">
    <citation type="journal article" date="2018" name="Sci. Data">
        <title>The draft genome sequence of cork oak.</title>
        <authorList>
            <person name="Ramos A.M."/>
            <person name="Usie A."/>
            <person name="Barbosa P."/>
            <person name="Barros P.M."/>
            <person name="Capote T."/>
            <person name="Chaves I."/>
            <person name="Simoes F."/>
            <person name="Abreu I."/>
            <person name="Carrasquinho I."/>
            <person name="Faro C."/>
            <person name="Guimaraes J.B."/>
            <person name="Mendonca D."/>
            <person name="Nobrega F."/>
            <person name="Rodrigues L."/>
            <person name="Saibo N.J.M."/>
            <person name="Varela M.C."/>
            <person name="Egas C."/>
            <person name="Matos J."/>
            <person name="Miguel C.M."/>
            <person name="Oliveira M.M."/>
            <person name="Ricardo C.P."/>
            <person name="Goncalves S."/>
        </authorList>
    </citation>
    <scope>NUCLEOTIDE SEQUENCE [LARGE SCALE GENOMIC DNA]</scope>
    <source>
        <strain evidence="2">cv. HL8</strain>
    </source>
</reference>
<proteinExistence type="predicted"/>
<dbReference type="AlphaFoldDB" id="A0AAW0LUN1"/>
<dbReference type="EMBL" id="PKMF04000052">
    <property type="protein sequence ID" value="KAK7854768.1"/>
    <property type="molecule type" value="Genomic_DNA"/>
</dbReference>
<name>A0AAW0LUN1_QUESU</name>